<dbReference type="RefSeq" id="WP_247993839.1">
    <property type="nucleotide sequence ID" value="NZ_CP096019.1"/>
</dbReference>
<accession>A0A8U0A1W9</accession>
<dbReference type="KEGG" id="haad:MW046_01680"/>
<reference evidence="1" key="1">
    <citation type="submission" date="2022-04" db="EMBL/GenBank/DDBJ databases">
        <title>Halocatena sp. nov., isolated from a salt lake.</title>
        <authorList>
            <person name="Cui H.-L."/>
        </authorList>
    </citation>
    <scope>NUCLEOTIDE SEQUENCE</scope>
    <source>
        <strain evidence="1">AD-1</strain>
    </source>
</reference>
<dbReference type="EMBL" id="CP096019">
    <property type="protein sequence ID" value="UPM43171.1"/>
    <property type="molecule type" value="Genomic_DNA"/>
</dbReference>
<dbReference type="AlphaFoldDB" id="A0A8U0A1W9"/>
<dbReference type="Proteomes" id="UP000831768">
    <property type="component" value="Chromosome"/>
</dbReference>
<evidence type="ECO:0000313" key="2">
    <source>
        <dbReference type="Proteomes" id="UP000831768"/>
    </source>
</evidence>
<organism evidence="1 2">
    <name type="scientific">Halocatena salina</name>
    <dbReference type="NCBI Taxonomy" id="2934340"/>
    <lineage>
        <taxon>Archaea</taxon>
        <taxon>Methanobacteriati</taxon>
        <taxon>Methanobacteriota</taxon>
        <taxon>Stenosarchaea group</taxon>
        <taxon>Halobacteria</taxon>
        <taxon>Halobacteriales</taxon>
        <taxon>Natronomonadaceae</taxon>
        <taxon>Halocatena</taxon>
    </lineage>
</organism>
<keyword evidence="2" id="KW-1185">Reference proteome</keyword>
<sequence length="409" mass="46030">MLTFVPTGEPTIKGTTPDVHVRGALGMHGHMGMSVDSLSRSMLLTDIDERALIDLIHSRATVDAESRDALRQDLLIPGLYESFDDTVATQAATLLKENIRRHEREHVQCLLDPDTALWKEFELYYRSILVGAEARTWTDMEFLDRLAVLYTTPSRFIVELLAMLTEDYTMADPAVQRAVESRVTALRGTEATLWRLMRNHDVEFDQLDKTLRSPVSEQYCDLWLVYVIHELRAGRSLQEITADDFHHTCSPAAAPHDAIVSDTETRTMYVDLLHERLRGPVIEVVRLKLVEGTFTLERAWYSLNPNVATEDSLIAVRRALFRRQFLTAFGNESGLGRIRSEREAEIERIIRGTPLAESSVFAFSLPSSDDIAQCLPAACETAATALLGENATVEELTAWLNDPQAAFPE</sequence>
<protein>
    <submittedName>
        <fullName evidence="1">Uncharacterized protein</fullName>
    </submittedName>
</protein>
<proteinExistence type="predicted"/>
<gene>
    <name evidence="1" type="ORF">MW046_01680</name>
</gene>
<evidence type="ECO:0000313" key="1">
    <source>
        <dbReference type="EMBL" id="UPM43171.1"/>
    </source>
</evidence>
<dbReference type="GeneID" id="71926717"/>
<name>A0A8U0A1W9_9EURY</name>